<keyword evidence="1" id="KW-1133">Transmembrane helix</keyword>
<gene>
    <name evidence="2" type="ORF">HAX54_049920</name>
</gene>
<feature type="transmembrane region" description="Helical" evidence="1">
    <location>
        <begin position="54"/>
        <end position="77"/>
    </location>
</feature>
<accession>A0ABS8RR14</accession>
<organism evidence="2 3">
    <name type="scientific">Datura stramonium</name>
    <name type="common">Jimsonweed</name>
    <name type="synonym">Common thornapple</name>
    <dbReference type="NCBI Taxonomy" id="4076"/>
    <lineage>
        <taxon>Eukaryota</taxon>
        <taxon>Viridiplantae</taxon>
        <taxon>Streptophyta</taxon>
        <taxon>Embryophyta</taxon>
        <taxon>Tracheophyta</taxon>
        <taxon>Spermatophyta</taxon>
        <taxon>Magnoliopsida</taxon>
        <taxon>eudicotyledons</taxon>
        <taxon>Gunneridae</taxon>
        <taxon>Pentapetalae</taxon>
        <taxon>asterids</taxon>
        <taxon>lamiids</taxon>
        <taxon>Solanales</taxon>
        <taxon>Solanaceae</taxon>
        <taxon>Solanoideae</taxon>
        <taxon>Datureae</taxon>
        <taxon>Datura</taxon>
    </lineage>
</organism>
<keyword evidence="1" id="KW-0812">Transmembrane</keyword>
<sequence>MVCVIEGLGVKYVDESMNKWTNKGPIKGLVRHLLRIVQECVRCGVLEVQGSRAAVASSMLACMASITVAVAVTYIYAK</sequence>
<keyword evidence="1" id="KW-0472">Membrane</keyword>
<evidence type="ECO:0000313" key="2">
    <source>
        <dbReference type="EMBL" id="MCD7449175.1"/>
    </source>
</evidence>
<reference evidence="2 3" key="1">
    <citation type="journal article" date="2021" name="BMC Genomics">
        <title>Datura genome reveals duplications of psychoactive alkaloid biosynthetic genes and high mutation rate following tissue culture.</title>
        <authorList>
            <person name="Rajewski A."/>
            <person name="Carter-House D."/>
            <person name="Stajich J."/>
            <person name="Litt A."/>
        </authorList>
    </citation>
    <scope>NUCLEOTIDE SEQUENCE [LARGE SCALE GENOMIC DNA]</scope>
    <source>
        <strain evidence="2">AR-01</strain>
    </source>
</reference>
<name>A0ABS8RR14_DATST</name>
<evidence type="ECO:0000256" key="1">
    <source>
        <dbReference type="SAM" id="Phobius"/>
    </source>
</evidence>
<protein>
    <submittedName>
        <fullName evidence="2">Uncharacterized protein</fullName>
    </submittedName>
</protein>
<dbReference type="EMBL" id="JACEIK010000086">
    <property type="protein sequence ID" value="MCD7449175.1"/>
    <property type="molecule type" value="Genomic_DNA"/>
</dbReference>
<evidence type="ECO:0000313" key="3">
    <source>
        <dbReference type="Proteomes" id="UP000823775"/>
    </source>
</evidence>
<comment type="caution">
    <text evidence="2">The sequence shown here is derived from an EMBL/GenBank/DDBJ whole genome shotgun (WGS) entry which is preliminary data.</text>
</comment>
<dbReference type="Proteomes" id="UP000823775">
    <property type="component" value="Unassembled WGS sequence"/>
</dbReference>
<keyword evidence="3" id="KW-1185">Reference proteome</keyword>
<feature type="non-terminal residue" evidence="2">
    <location>
        <position position="78"/>
    </location>
</feature>
<proteinExistence type="predicted"/>